<evidence type="ECO:0000313" key="3">
    <source>
        <dbReference type="EMBL" id="KAG2215378.1"/>
    </source>
</evidence>
<dbReference type="CDD" id="cd00519">
    <property type="entry name" value="Lipase_3"/>
    <property type="match status" value="1"/>
</dbReference>
<dbReference type="EMBL" id="JAEPRB010000527">
    <property type="protein sequence ID" value="KAG2215378.1"/>
    <property type="molecule type" value="Genomic_DNA"/>
</dbReference>
<feature type="signal peptide" evidence="1">
    <location>
        <begin position="1"/>
        <end position="23"/>
    </location>
</feature>
<evidence type="ECO:0000256" key="1">
    <source>
        <dbReference type="SAM" id="SignalP"/>
    </source>
</evidence>
<dbReference type="PANTHER" id="PTHR45856:SF24">
    <property type="entry name" value="FUNGAL LIPASE-LIKE DOMAIN-CONTAINING PROTEIN"/>
    <property type="match status" value="1"/>
</dbReference>
<organism evidence="3 4">
    <name type="scientific">Circinella minor</name>
    <dbReference type="NCBI Taxonomy" id="1195481"/>
    <lineage>
        <taxon>Eukaryota</taxon>
        <taxon>Fungi</taxon>
        <taxon>Fungi incertae sedis</taxon>
        <taxon>Mucoromycota</taxon>
        <taxon>Mucoromycotina</taxon>
        <taxon>Mucoromycetes</taxon>
        <taxon>Mucorales</taxon>
        <taxon>Lichtheimiaceae</taxon>
        <taxon>Circinella</taxon>
    </lineage>
</organism>
<feature type="domain" description="Fungal lipase-type" evidence="2">
    <location>
        <begin position="114"/>
        <end position="220"/>
    </location>
</feature>
<evidence type="ECO:0000259" key="2">
    <source>
        <dbReference type="Pfam" id="PF01764"/>
    </source>
</evidence>
<keyword evidence="4" id="KW-1185">Reference proteome</keyword>
<dbReference type="Gene3D" id="3.40.50.1820">
    <property type="entry name" value="alpha/beta hydrolase"/>
    <property type="match status" value="2"/>
</dbReference>
<sequence length="280" mass="31388">MKFLITFSLFSFFLLHFFTVALPAPDNVQKKPQKQKLTSSVRHATKDEIRELEFYTSLSADVYCSDVMKRKRLDCPHCDLAIAHGLTIIDTIISDDYDTNVMVARSDIDKTIYIAFRGAYIHLGFKRAYQIVQKQLTAIIDSQLQIHPDYTVAVTGHSLGGALALLNALDLHERGIKNVELITFGQPRVGNKQFAEYVVSTGIPYKRAVHARDTVPHVPDNASPLYKFYHAGEEFWDDNELFVVCPNGIESNKCSSSLGVGASPLDHMRYFGITTGICIP</sequence>
<dbReference type="AlphaFoldDB" id="A0A8H7VGA4"/>
<dbReference type="SUPFAM" id="SSF53474">
    <property type="entry name" value="alpha/beta-Hydrolases"/>
    <property type="match status" value="1"/>
</dbReference>
<gene>
    <name evidence="3" type="ORF">INT45_011296</name>
</gene>
<accession>A0A8H7VGA4</accession>
<dbReference type="GO" id="GO:0006629">
    <property type="term" value="P:lipid metabolic process"/>
    <property type="evidence" value="ECO:0007669"/>
    <property type="project" value="InterPro"/>
</dbReference>
<evidence type="ECO:0000313" key="4">
    <source>
        <dbReference type="Proteomes" id="UP000646827"/>
    </source>
</evidence>
<reference evidence="3 4" key="1">
    <citation type="submission" date="2020-12" db="EMBL/GenBank/DDBJ databases">
        <title>Metabolic potential, ecology and presence of endohyphal bacteria is reflected in genomic diversity of Mucoromycotina.</title>
        <authorList>
            <person name="Muszewska A."/>
            <person name="Okrasinska A."/>
            <person name="Steczkiewicz K."/>
            <person name="Drgas O."/>
            <person name="Orlowska M."/>
            <person name="Perlinska-Lenart U."/>
            <person name="Aleksandrzak-Piekarczyk T."/>
            <person name="Szatraj K."/>
            <person name="Zielenkiewicz U."/>
            <person name="Pilsyk S."/>
            <person name="Malc E."/>
            <person name="Mieczkowski P."/>
            <person name="Kruszewska J.S."/>
            <person name="Biernat P."/>
            <person name="Pawlowska J."/>
        </authorList>
    </citation>
    <scope>NUCLEOTIDE SEQUENCE [LARGE SCALE GENOMIC DNA]</scope>
    <source>
        <strain evidence="3 4">CBS 142.35</strain>
    </source>
</reference>
<dbReference type="InterPro" id="IPR051218">
    <property type="entry name" value="Sec_MonoDiacylglyc_Lipase"/>
</dbReference>
<feature type="chain" id="PRO_5034899789" description="Fungal lipase-type domain-containing protein" evidence="1">
    <location>
        <begin position="24"/>
        <end position="280"/>
    </location>
</feature>
<protein>
    <recommendedName>
        <fullName evidence="2">Fungal lipase-type domain-containing protein</fullName>
    </recommendedName>
</protein>
<dbReference type="OrthoDB" id="426718at2759"/>
<name>A0A8H7VGA4_9FUNG</name>
<proteinExistence type="predicted"/>
<dbReference type="InterPro" id="IPR029058">
    <property type="entry name" value="AB_hydrolase_fold"/>
</dbReference>
<dbReference type="PANTHER" id="PTHR45856">
    <property type="entry name" value="ALPHA/BETA-HYDROLASES SUPERFAMILY PROTEIN"/>
    <property type="match status" value="1"/>
</dbReference>
<dbReference type="InterPro" id="IPR002921">
    <property type="entry name" value="Fungal_lipase-type"/>
</dbReference>
<comment type="caution">
    <text evidence="3">The sequence shown here is derived from an EMBL/GenBank/DDBJ whole genome shotgun (WGS) entry which is preliminary data.</text>
</comment>
<dbReference type="Proteomes" id="UP000646827">
    <property type="component" value="Unassembled WGS sequence"/>
</dbReference>
<keyword evidence="1" id="KW-0732">Signal</keyword>
<dbReference type="Pfam" id="PF01764">
    <property type="entry name" value="Lipase_3"/>
    <property type="match status" value="1"/>
</dbReference>